<feature type="transmembrane region" description="Helical" evidence="2">
    <location>
        <begin position="321"/>
        <end position="339"/>
    </location>
</feature>
<gene>
    <name evidence="4" type="ORF">EFD62_11075</name>
</gene>
<keyword evidence="2" id="KW-0812">Transmembrane</keyword>
<dbReference type="PROSITE" id="PS50006">
    <property type="entry name" value="FHA_DOMAIN"/>
    <property type="match status" value="1"/>
</dbReference>
<organism evidence="4 5">
    <name type="scientific">Acetivibrio mesophilus</name>
    <dbReference type="NCBI Taxonomy" id="2487273"/>
    <lineage>
        <taxon>Bacteria</taxon>
        <taxon>Bacillati</taxon>
        <taxon>Bacillota</taxon>
        <taxon>Clostridia</taxon>
        <taxon>Eubacteriales</taxon>
        <taxon>Oscillospiraceae</taxon>
        <taxon>Acetivibrio</taxon>
    </lineage>
</organism>
<feature type="domain" description="FHA" evidence="3">
    <location>
        <begin position="449"/>
        <end position="499"/>
    </location>
</feature>
<dbReference type="AlphaFoldDB" id="A0A4Q0I3A5"/>
<evidence type="ECO:0000256" key="1">
    <source>
        <dbReference type="SAM" id="MobiDB-lite"/>
    </source>
</evidence>
<dbReference type="InterPro" id="IPR000253">
    <property type="entry name" value="FHA_dom"/>
</dbReference>
<accession>A0A4Q0I3A5</accession>
<dbReference type="InterPro" id="IPR045962">
    <property type="entry name" value="DUF6382"/>
</dbReference>
<dbReference type="Pfam" id="PF00498">
    <property type="entry name" value="FHA"/>
    <property type="match status" value="1"/>
</dbReference>
<dbReference type="Pfam" id="PF19909">
    <property type="entry name" value="DUF6382"/>
    <property type="match status" value="1"/>
</dbReference>
<feature type="region of interest" description="Disordered" evidence="1">
    <location>
        <begin position="205"/>
        <end position="271"/>
    </location>
</feature>
<comment type="caution">
    <text evidence="4">The sequence shown here is derived from an EMBL/GenBank/DDBJ whole genome shotgun (WGS) entry which is preliminary data.</text>
</comment>
<dbReference type="CDD" id="cd00060">
    <property type="entry name" value="FHA"/>
    <property type="match status" value="1"/>
</dbReference>
<keyword evidence="2" id="KW-0472">Membrane</keyword>
<dbReference type="SUPFAM" id="SSF49879">
    <property type="entry name" value="SMAD/FHA domain"/>
    <property type="match status" value="1"/>
</dbReference>
<evidence type="ECO:0000313" key="5">
    <source>
        <dbReference type="Proteomes" id="UP000289166"/>
    </source>
</evidence>
<sequence length="525" mass="58554">MANDYLKKFEFNYESSATGSFLVVSVDAGEDVLLYQVEMLANNPNDNILSLDIRQKDSKHNLYYNITSKLALSQYLKRNKLKRDDFINIFKDILKTILSSKDYLLSDRSFLLNEDYIYIDPNTLEVSLVYLPLNIEHNVNDQLKNFTANFIMYSANIDETNSDNFLQRILNLLKSDTFNILEFNKLLNDLKQETDIPNPAVQPSVIQQQNVPMQSAPPVVSPMSTAPKANVQRSDIPRATMPKPEAPKSSIPKPGVPKPAPQAPVSGRPTKPVNMAENTVVRMKYKTSVIIIGAILQAVIVIGSIVLLASGVMDSLGNEPAINILGIGILASAASYVVWKTILNEKNKVESICTVKEKPVVKTQINMEKRNFTTVSNMQSIPPINNTPSQPQFNLNNAANSRNPLNETTVLSPSPLEETVYLGVSNSYPYLQSKKSEVTEEIVINKPNFIIGRLKSQVDYISQNNAVGKVHAEIISKDGRYFVKDLNSRNGTFVNGTRLAANTECEIKNNDKITFANSEYVFIIP</sequence>
<dbReference type="RefSeq" id="WP_128706123.1">
    <property type="nucleotide sequence ID" value="NZ_RLII01000014.1"/>
</dbReference>
<keyword evidence="2" id="KW-1133">Transmembrane helix</keyword>
<keyword evidence="5" id="KW-1185">Reference proteome</keyword>
<protein>
    <submittedName>
        <fullName evidence="4">FHA domain-containing protein</fullName>
    </submittedName>
</protein>
<evidence type="ECO:0000313" key="4">
    <source>
        <dbReference type="EMBL" id="RXE58706.1"/>
    </source>
</evidence>
<name>A0A4Q0I3A5_9FIRM</name>
<proteinExistence type="predicted"/>
<dbReference type="InterPro" id="IPR008984">
    <property type="entry name" value="SMAD_FHA_dom_sf"/>
</dbReference>
<evidence type="ECO:0000259" key="3">
    <source>
        <dbReference type="PROSITE" id="PS50006"/>
    </source>
</evidence>
<evidence type="ECO:0000256" key="2">
    <source>
        <dbReference type="SAM" id="Phobius"/>
    </source>
</evidence>
<dbReference type="Gene3D" id="2.60.200.20">
    <property type="match status" value="1"/>
</dbReference>
<feature type="transmembrane region" description="Helical" evidence="2">
    <location>
        <begin position="289"/>
        <end position="309"/>
    </location>
</feature>
<dbReference type="SMART" id="SM00240">
    <property type="entry name" value="FHA"/>
    <property type="match status" value="1"/>
</dbReference>
<dbReference type="InterPro" id="IPR050923">
    <property type="entry name" value="Cell_Proc_Reg/RNA_Proc"/>
</dbReference>
<reference evidence="5" key="1">
    <citation type="submission" date="2018-11" db="EMBL/GenBank/DDBJ databases">
        <title>Genome sequencing of a novel mesophilic and cellulolytic organism within the genus Hungateiclostridium.</title>
        <authorList>
            <person name="Rettenmaier R."/>
            <person name="Liebl W."/>
            <person name="Zverlov V."/>
        </authorList>
    </citation>
    <scope>NUCLEOTIDE SEQUENCE [LARGE SCALE GENOMIC DNA]</scope>
    <source>
        <strain evidence="5">N2K1</strain>
    </source>
</reference>
<dbReference type="PANTHER" id="PTHR23308">
    <property type="entry name" value="NUCLEAR INHIBITOR OF PROTEIN PHOSPHATASE-1"/>
    <property type="match status" value="1"/>
</dbReference>
<dbReference type="Proteomes" id="UP000289166">
    <property type="component" value="Unassembled WGS sequence"/>
</dbReference>
<dbReference type="OrthoDB" id="9783862at2"/>
<dbReference type="EMBL" id="RLII01000014">
    <property type="protein sequence ID" value="RXE58706.1"/>
    <property type="molecule type" value="Genomic_DNA"/>
</dbReference>